<proteinExistence type="predicted"/>
<evidence type="ECO:0000313" key="2">
    <source>
        <dbReference type="Proteomes" id="UP000032141"/>
    </source>
</evidence>
<accession>A0A0D3BQW0</accession>
<dbReference type="Proteomes" id="UP000032141">
    <property type="component" value="Chromosome C4"/>
</dbReference>
<reference evidence="1 2" key="1">
    <citation type="journal article" date="2014" name="Genome Biol.">
        <title>Transcriptome and methylome profiling reveals relics of genome dominance in the mesopolyploid Brassica oleracea.</title>
        <authorList>
            <person name="Parkin I.A."/>
            <person name="Koh C."/>
            <person name="Tang H."/>
            <person name="Robinson S.J."/>
            <person name="Kagale S."/>
            <person name="Clarke W.E."/>
            <person name="Town C.D."/>
            <person name="Nixon J."/>
            <person name="Krishnakumar V."/>
            <person name="Bidwell S.L."/>
            <person name="Denoeud F."/>
            <person name="Belcram H."/>
            <person name="Links M.G."/>
            <person name="Just J."/>
            <person name="Clarke C."/>
            <person name="Bender T."/>
            <person name="Huebert T."/>
            <person name="Mason A.S."/>
            <person name="Pires J.C."/>
            <person name="Barker G."/>
            <person name="Moore J."/>
            <person name="Walley P.G."/>
            <person name="Manoli S."/>
            <person name="Batley J."/>
            <person name="Edwards D."/>
            <person name="Nelson M.N."/>
            <person name="Wang X."/>
            <person name="Paterson A.H."/>
            <person name="King G."/>
            <person name="Bancroft I."/>
            <person name="Chalhoub B."/>
            <person name="Sharpe A.G."/>
        </authorList>
    </citation>
    <scope>NUCLEOTIDE SEQUENCE</scope>
    <source>
        <strain evidence="1 2">cv. TO1000</strain>
    </source>
</reference>
<reference evidence="1" key="2">
    <citation type="submission" date="2015-03" db="UniProtKB">
        <authorList>
            <consortium name="EnsemblPlants"/>
        </authorList>
    </citation>
    <scope>IDENTIFICATION</scope>
</reference>
<dbReference type="EnsemblPlants" id="Bo4g027380.1">
    <property type="protein sequence ID" value="Bo4g027380.1"/>
    <property type="gene ID" value="Bo4g027380"/>
</dbReference>
<dbReference type="AlphaFoldDB" id="A0A0D3BQW0"/>
<evidence type="ECO:0000313" key="1">
    <source>
        <dbReference type="EnsemblPlants" id="Bo4g027380.1"/>
    </source>
</evidence>
<protein>
    <submittedName>
        <fullName evidence="1">Uncharacterized protein</fullName>
    </submittedName>
</protein>
<sequence>MLQTENSQQKCLNSGNSKLGFLFIGSMALRGNLGELGVPNHHRRHTLLIKFRCFQLYSKIGMRMSEEAESKAFYKQSLSGQRLF</sequence>
<dbReference type="Gramene" id="Bo4g027380.1">
    <property type="protein sequence ID" value="Bo4g027380.1"/>
    <property type="gene ID" value="Bo4g027380"/>
</dbReference>
<keyword evidence="2" id="KW-1185">Reference proteome</keyword>
<name>A0A0D3BQW0_BRAOL</name>
<organism evidence="1 2">
    <name type="scientific">Brassica oleracea var. oleracea</name>
    <dbReference type="NCBI Taxonomy" id="109376"/>
    <lineage>
        <taxon>Eukaryota</taxon>
        <taxon>Viridiplantae</taxon>
        <taxon>Streptophyta</taxon>
        <taxon>Embryophyta</taxon>
        <taxon>Tracheophyta</taxon>
        <taxon>Spermatophyta</taxon>
        <taxon>Magnoliopsida</taxon>
        <taxon>eudicotyledons</taxon>
        <taxon>Gunneridae</taxon>
        <taxon>Pentapetalae</taxon>
        <taxon>rosids</taxon>
        <taxon>malvids</taxon>
        <taxon>Brassicales</taxon>
        <taxon>Brassicaceae</taxon>
        <taxon>Brassiceae</taxon>
        <taxon>Brassica</taxon>
    </lineage>
</organism>
<dbReference type="HOGENOM" id="CLU_2530606_0_0_1"/>